<keyword evidence="12" id="KW-0442">Lipid degradation</keyword>
<keyword evidence="13" id="KW-0443">Lipid metabolism</keyword>
<dbReference type="AlphaFoldDB" id="A0A6B2KZI5"/>
<sequence>MFDKILIANRGEIACRVISSAKKLGIKTVAVHSDVDLFSKHVKMADEAVNIGPPLSSQSYLKIDKILDAVKLTGAQAVHPGYGFLSENNQFVAELEKNNIVFIGPGSHAISAMGDKIESKKLAKEAGVNVIPGYMGVVETVEDALKKANEVGYPVMIKASAGGGGKGMRIAWNDAEAREGYRLSKQEALASFGDDRLLIERYIDNPRHIEIQVLCDSFGNSLWLNERECSIQRRNQKVYEEAPSPALTPEVRKAMGDQAVALCKKVGYRSAGTVEFLVDSKLNFYFLEMNTRLQVEHPITEFITGLDLVEWMIKIAAGQPLTLQQQDIPINGWAMEARVYAEDPLRNFLPSIGKLVTYKEPGKNDPSIRVDSGVTEGAEISIYYDPLISKLITYGKDRPKAIAKMKEALDSYVIRGVKHNVNFLRDVLENKRYNEGNISTKFIPEEYPEGFSGHKLTPKEEKHLLSIAAGIHHLRFIRDSTITEEEPTGARNYVLKFKKEYTPVKVNEVEEKTYEVFLNGETEPSIVDLTNYKVDSLVITAPVDGVPNILQLIKVRDLGYDLQFCGTTYGVDVLSPLEAKLLPHMKEIVPRDTSNLVLSPMAGTLLSISVKVGEHVHVGQELALVEAMKMQNIIRATRDGVVKSISDLIGKPITFEEVLIEFQKK</sequence>
<dbReference type="PANTHER" id="PTHR18866:SF33">
    <property type="entry name" value="METHYLCROTONOYL-COA CARBOXYLASE SUBUNIT ALPHA, MITOCHONDRIAL-RELATED"/>
    <property type="match status" value="1"/>
</dbReference>
<dbReference type="SUPFAM" id="SSF56059">
    <property type="entry name" value="Glutathione synthetase ATP-binding domain-like"/>
    <property type="match status" value="1"/>
</dbReference>
<dbReference type="Pfam" id="PF00289">
    <property type="entry name" value="Biotin_carb_N"/>
    <property type="match status" value="1"/>
</dbReference>
<dbReference type="EMBL" id="GIBP01001049">
    <property type="protein sequence ID" value="NDV30018.1"/>
    <property type="molecule type" value="Transcribed_RNA"/>
</dbReference>
<dbReference type="InterPro" id="IPR001882">
    <property type="entry name" value="Biotin_BS"/>
</dbReference>
<dbReference type="FunFam" id="3.30.1490.20:FF:000003">
    <property type="entry name" value="acetyl-CoA carboxylase isoform X1"/>
    <property type="match status" value="1"/>
</dbReference>
<dbReference type="NCBIfam" id="NF006367">
    <property type="entry name" value="PRK08591.1"/>
    <property type="match status" value="1"/>
</dbReference>
<keyword evidence="9 19" id="KW-0067">ATP-binding</keyword>
<dbReference type="FunFam" id="3.40.50.20:FF:000010">
    <property type="entry name" value="Propionyl-CoA carboxylase subunit alpha"/>
    <property type="match status" value="1"/>
</dbReference>
<dbReference type="Pfam" id="PF02786">
    <property type="entry name" value="CPSase_L_D2"/>
    <property type="match status" value="1"/>
</dbReference>
<dbReference type="CDD" id="cd06850">
    <property type="entry name" value="biotinyl_domain"/>
    <property type="match status" value="1"/>
</dbReference>
<evidence type="ECO:0000256" key="1">
    <source>
        <dbReference type="ARBA" id="ARBA00001953"/>
    </source>
</evidence>
<feature type="domain" description="ATP-grasp" evidence="21">
    <location>
        <begin position="120"/>
        <end position="317"/>
    </location>
</feature>
<dbReference type="InterPro" id="IPR005482">
    <property type="entry name" value="Biotin_COase_C"/>
</dbReference>
<dbReference type="PROSITE" id="PS00866">
    <property type="entry name" value="CPSASE_1"/>
    <property type="match status" value="1"/>
</dbReference>
<evidence type="ECO:0000256" key="14">
    <source>
        <dbReference type="ARBA" id="ARBA00023211"/>
    </source>
</evidence>
<evidence type="ECO:0000313" key="23">
    <source>
        <dbReference type="EMBL" id="NDV30018.1"/>
    </source>
</evidence>
<dbReference type="Pfam" id="PF00364">
    <property type="entry name" value="Biotin_lipoyl"/>
    <property type="match status" value="1"/>
</dbReference>
<accession>A0A6B2KZI5</accession>
<reference evidence="23" key="1">
    <citation type="journal article" date="2020" name="J. Eukaryot. Microbiol.">
        <title>De novo Sequencing, Assembly and Annotation of the Transcriptome for the Free-Living Testate Amoeba Arcella intermedia.</title>
        <authorList>
            <person name="Ribeiro G.M."/>
            <person name="Porfirio-Sousa A.L."/>
            <person name="Maurer-Alcala X.X."/>
            <person name="Katz L.A."/>
            <person name="Lahr D.J.G."/>
        </authorList>
    </citation>
    <scope>NUCLEOTIDE SEQUENCE</scope>
</reference>
<name>A0A6B2KZI5_9EUKA</name>
<dbReference type="PROSITE" id="PS50979">
    <property type="entry name" value="BC"/>
    <property type="match status" value="1"/>
</dbReference>
<comment type="subcellular location">
    <subcellularLocation>
        <location evidence="2">Mitochondrion matrix</location>
    </subcellularLocation>
</comment>
<dbReference type="InterPro" id="IPR005479">
    <property type="entry name" value="CPAse_ATP-bd"/>
</dbReference>
<evidence type="ECO:0000256" key="6">
    <source>
        <dbReference type="ARBA" id="ARBA00022598"/>
    </source>
</evidence>
<organism evidence="23">
    <name type="scientific">Arcella intermedia</name>
    <dbReference type="NCBI Taxonomy" id="1963864"/>
    <lineage>
        <taxon>Eukaryota</taxon>
        <taxon>Amoebozoa</taxon>
        <taxon>Tubulinea</taxon>
        <taxon>Elardia</taxon>
        <taxon>Arcellinida</taxon>
        <taxon>Sphaerothecina</taxon>
        <taxon>Arcellidae</taxon>
        <taxon>Arcella</taxon>
    </lineage>
</organism>
<evidence type="ECO:0000256" key="4">
    <source>
        <dbReference type="ARBA" id="ARBA00013050"/>
    </source>
</evidence>
<dbReference type="Gene3D" id="2.40.50.100">
    <property type="match status" value="1"/>
</dbReference>
<dbReference type="InterPro" id="IPR000089">
    <property type="entry name" value="Biotin_lipoyl"/>
</dbReference>
<dbReference type="InterPro" id="IPR016185">
    <property type="entry name" value="PreATP-grasp_dom_sf"/>
</dbReference>
<dbReference type="GO" id="GO:0004658">
    <property type="term" value="F:propionyl-CoA carboxylase activity"/>
    <property type="evidence" value="ECO:0007669"/>
    <property type="project" value="UniProtKB-EC"/>
</dbReference>
<evidence type="ECO:0000256" key="8">
    <source>
        <dbReference type="ARBA" id="ARBA00022741"/>
    </source>
</evidence>
<evidence type="ECO:0000256" key="17">
    <source>
        <dbReference type="ARBA" id="ARBA00048208"/>
    </source>
</evidence>
<keyword evidence="14" id="KW-0464">Manganese</keyword>
<dbReference type="InterPro" id="IPR041265">
    <property type="entry name" value="PCC_BT"/>
</dbReference>
<dbReference type="InterPro" id="IPR011053">
    <property type="entry name" value="Single_hybrid_motif"/>
</dbReference>
<dbReference type="EC" id="6.4.1.3" evidence="4"/>
<keyword evidence="15" id="KW-0092">Biotin</keyword>
<dbReference type="PROSITE" id="PS50975">
    <property type="entry name" value="ATP_GRASP"/>
    <property type="match status" value="1"/>
</dbReference>
<dbReference type="InterPro" id="IPR050856">
    <property type="entry name" value="Biotin_carboxylase_complex"/>
</dbReference>
<dbReference type="SUPFAM" id="SSF51230">
    <property type="entry name" value="Single hybrid motif"/>
    <property type="match status" value="1"/>
</dbReference>
<keyword evidence="7" id="KW-0479">Metal-binding</keyword>
<evidence type="ECO:0000256" key="7">
    <source>
        <dbReference type="ARBA" id="ARBA00022723"/>
    </source>
</evidence>
<dbReference type="Pfam" id="PF18140">
    <property type="entry name" value="PCC_BT"/>
    <property type="match status" value="1"/>
</dbReference>
<dbReference type="Gene3D" id="3.30.700.30">
    <property type="match status" value="1"/>
</dbReference>
<dbReference type="PROSITE" id="PS50968">
    <property type="entry name" value="BIOTINYL_LIPOYL"/>
    <property type="match status" value="1"/>
</dbReference>
<evidence type="ECO:0000256" key="11">
    <source>
        <dbReference type="ARBA" id="ARBA00022946"/>
    </source>
</evidence>
<dbReference type="FunFam" id="3.30.470.20:FF:000028">
    <property type="entry name" value="Methylcrotonoyl-CoA carboxylase subunit alpha, mitochondrial"/>
    <property type="match status" value="1"/>
</dbReference>
<comment type="catalytic activity">
    <reaction evidence="17">
        <text>butanoyl-CoA + hydrogencarbonate + ATP = (2S)-ethylmalonyl-CoA + ADP + phosphate + H(+)</text>
        <dbReference type="Rhea" id="RHEA:59520"/>
        <dbReference type="ChEBI" id="CHEBI:15378"/>
        <dbReference type="ChEBI" id="CHEBI:17544"/>
        <dbReference type="ChEBI" id="CHEBI:30616"/>
        <dbReference type="ChEBI" id="CHEBI:43474"/>
        <dbReference type="ChEBI" id="CHEBI:57371"/>
        <dbReference type="ChEBI" id="CHEBI:60909"/>
        <dbReference type="ChEBI" id="CHEBI:456216"/>
    </reaction>
    <physiologicalReaction direction="left-to-right" evidence="17">
        <dbReference type="Rhea" id="RHEA:59521"/>
    </physiologicalReaction>
</comment>
<evidence type="ECO:0000256" key="15">
    <source>
        <dbReference type="ARBA" id="ARBA00023267"/>
    </source>
</evidence>
<evidence type="ECO:0000259" key="20">
    <source>
        <dbReference type="PROSITE" id="PS50968"/>
    </source>
</evidence>
<dbReference type="PROSITE" id="PS00188">
    <property type="entry name" value="BIOTIN"/>
    <property type="match status" value="1"/>
</dbReference>
<dbReference type="InterPro" id="IPR005481">
    <property type="entry name" value="BC-like_N"/>
</dbReference>
<dbReference type="InterPro" id="IPR013815">
    <property type="entry name" value="ATP_grasp_subdomain_1"/>
</dbReference>
<keyword evidence="10" id="KW-0460">Magnesium</keyword>
<evidence type="ECO:0000256" key="19">
    <source>
        <dbReference type="PROSITE-ProRule" id="PRU00409"/>
    </source>
</evidence>
<evidence type="ECO:0000256" key="9">
    <source>
        <dbReference type="ARBA" id="ARBA00022840"/>
    </source>
</evidence>
<dbReference type="UniPathway" id="UPA00945">
    <property type="reaction ID" value="UER00908"/>
</dbReference>
<dbReference type="InterPro" id="IPR011761">
    <property type="entry name" value="ATP-grasp"/>
</dbReference>
<dbReference type="Gene3D" id="3.30.1490.20">
    <property type="entry name" value="ATP-grasp fold, A domain"/>
    <property type="match status" value="1"/>
</dbReference>
<feature type="domain" description="Biotin carboxylation" evidence="22">
    <location>
        <begin position="1"/>
        <end position="448"/>
    </location>
</feature>
<protein>
    <recommendedName>
        <fullName evidence="5">Propionyl-CoA carboxylase alpha chain, mitochondrial</fullName>
        <ecNumber evidence="4">6.4.1.3</ecNumber>
    </recommendedName>
    <alternativeName>
        <fullName evidence="16">Propanoyl-CoA:carbon dioxide ligase subunit alpha</fullName>
    </alternativeName>
</protein>
<feature type="domain" description="Lipoyl-binding" evidence="20">
    <location>
        <begin position="584"/>
        <end position="663"/>
    </location>
</feature>
<dbReference type="GO" id="GO:0005524">
    <property type="term" value="F:ATP binding"/>
    <property type="evidence" value="ECO:0007669"/>
    <property type="project" value="UniProtKB-UniRule"/>
</dbReference>
<dbReference type="SUPFAM" id="SSF52440">
    <property type="entry name" value="PreATP-grasp domain"/>
    <property type="match status" value="1"/>
</dbReference>
<dbReference type="PROSITE" id="PS00867">
    <property type="entry name" value="CPSASE_2"/>
    <property type="match status" value="1"/>
</dbReference>
<comment type="pathway">
    <text evidence="3">Metabolic intermediate metabolism; propanoyl-CoA degradation; succinyl-CoA from propanoyl-CoA: step 1/3.</text>
</comment>
<dbReference type="InterPro" id="IPR011764">
    <property type="entry name" value="Biotin_carboxylation_dom"/>
</dbReference>
<dbReference type="SMART" id="SM00878">
    <property type="entry name" value="Biotin_carb_C"/>
    <property type="match status" value="1"/>
</dbReference>
<evidence type="ECO:0000259" key="21">
    <source>
        <dbReference type="PROSITE" id="PS50975"/>
    </source>
</evidence>
<dbReference type="PANTHER" id="PTHR18866">
    <property type="entry name" value="CARBOXYLASE:PYRUVATE/ACETYL-COA/PROPIONYL-COA CARBOXYLASE"/>
    <property type="match status" value="1"/>
</dbReference>
<keyword evidence="8 19" id="KW-0547">Nucleotide-binding</keyword>
<keyword evidence="6" id="KW-0436">Ligase</keyword>
<evidence type="ECO:0000256" key="3">
    <source>
        <dbReference type="ARBA" id="ARBA00005060"/>
    </source>
</evidence>
<dbReference type="InterPro" id="IPR011054">
    <property type="entry name" value="Rudment_hybrid_motif"/>
</dbReference>
<comment type="cofactor">
    <cofactor evidence="1">
        <name>biotin</name>
        <dbReference type="ChEBI" id="CHEBI:57586"/>
    </cofactor>
</comment>
<evidence type="ECO:0000256" key="12">
    <source>
        <dbReference type="ARBA" id="ARBA00022963"/>
    </source>
</evidence>
<dbReference type="GO" id="GO:0046872">
    <property type="term" value="F:metal ion binding"/>
    <property type="evidence" value="ECO:0007669"/>
    <property type="project" value="UniProtKB-KW"/>
</dbReference>
<evidence type="ECO:0000256" key="16">
    <source>
        <dbReference type="ARBA" id="ARBA00031557"/>
    </source>
</evidence>
<evidence type="ECO:0000256" key="10">
    <source>
        <dbReference type="ARBA" id="ARBA00022842"/>
    </source>
</evidence>
<dbReference type="SUPFAM" id="SSF51246">
    <property type="entry name" value="Rudiment single hybrid motif"/>
    <property type="match status" value="1"/>
</dbReference>
<comment type="catalytic activity">
    <reaction evidence="18">
        <text>propanoyl-CoA + hydrogencarbonate + ATP = (S)-methylmalonyl-CoA + ADP + phosphate + H(+)</text>
        <dbReference type="Rhea" id="RHEA:23720"/>
        <dbReference type="ChEBI" id="CHEBI:15378"/>
        <dbReference type="ChEBI" id="CHEBI:17544"/>
        <dbReference type="ChEBI" id="CHEBI:30616"/>
        <dbReference type="ChEBI" id="CHEBI:43474"/>
        <dbReference type="ChEBI" id="CHEBI:57327"/>
        <dbReference type="ChEBI" id="CHEBI:57392"/>
        <dbReference type="ChEBI" id="CHEBI:456216"/>
        <dbReference type="EC" id="6.4.1.3"/>
    </reaction>
    <physiologicalReaction direction="left-to-right" evidence="18">
        <dbReference type="Rhea" id="RHEA:23721"/>
    </physiologicalReaction>
</comment>
<evidence type="ECO:0000259" key="22">
    <source>
        <dbReference type="PROSITE" id="PS50979"/>
    </source>
</evidence>
<proteinExistence type="predicted"/>
<dbReference type="GO" id="GO:0005759">
    <property type="term" value="C:mitochondrial matrix"/>
    <property type="evidence" value="ECO:0007669"/>
    <property type="project" value="UniProtKB-SubCell"/>
</dbReference>
<evidence type="ECO:0000256" key="2">
    <source>
        <dbReference type="ARBA" id="ARBA00004305"/>
    </source>
</evidence>
<evidence type="ECO:0000256" key="5">
    <source>
        <dbReference type="ARBA" id="ARBA00018058"/>
    </source>
</evidence>
<dbReference type="Gene3D" id="3.40.50.20">
    <property type="match status" value="1"/>
</dbReference>
<evidence type="ECO:0000256" key="18">
    <source>
        <dbReference type="ARBA" id="ARBA00049495"/>
    </source>
</evidence>
<evidence type="ECO:0000256" key="13">
    <source>
        <dbReference type="ARBA" id="ARBA00023098"/>
    </source>
</evidence>
<dbReference type="GO" id="GO:0016042">
    <property type="term" value="P:lipid catabolic process"/>
    <property type="evidence" value="ECO:0007669"/>
    <property type="project" value="UniProtKB-KW"/>
</dbReference>
<dbReference type="Gene3D" id="3.30.470.20">
    <property type="entry name" value="ATP-grasp fold, B domain"/>
    <property type="match status" value="1"/>
</dbReference>
<dbReference type="Pfam" id="PF02785">
    <property type="entry name" value="Biotin_carb_C"/>
    <property type="match status" value="1"/>
</dbReference>
<keyword evidence="11" id="KW-0809">Transit peptide</keyword>